<sequence>MLTPMKSDLHLASLSNPVLIPKGRIGRFVYESEIGHGSVGIVYLFRDPLIGRQVAIKVLNPQLSIDQRQLFEKHFIQEARAAGRLNHPNIVTVYDADKTEDLLFIVMERLEGKELSDMLKSGHQFSYRHIADLVGRIANALDYAHEHGVIHRDIKPANIFITEKGAPKVLDFGIASASRQLADADSTLDYDDMLERRLLGTPNYMSPEQAKSIEVDARTDIFSLGVVLYQLLCGQLPFKGKDIPELLRAIIHEPAIPPQEIKPDVPLRLARIAAKALAKKPEDRYQSAAEMARDLNRYLEKERTERIIARIQQSDLIRPGSENAGLAQERHAKSPNKLSQRQISYLGAAALVLGSVLWVALKAPKQPAEIIQAAVPVIEQTASAVNVSEPPPELAKLPEPVAPEAASIPVAQELPENKTSAAQAKTAAALLAKQNKAKLAATVSKPEAIVASIGTVSIAVSPWGEVYVDGQNKGVAPPLNKLSLPVGKHKIEIKNGDDNYAVTIDVNTEKEIKVVHHF</sequence>
<organism evidence="8 9">
    <name type="scientific">Undibacterium parvum</name>
    <dbReference type="NCBI Taxonomy" id="401471"/>
    <lineage>
        <taxon>Bacteria</taxon>
        <taxon>Pseudomonadati</taxon>
        <taxon>Pseudomonadota</taxon>
        <taxon>Betaproteobacteria</taxon>
        <taxon>Burkholderiales</taxon>
        <taxon>Oxalobacteraceae</taxon>
        <taxon>Undibacterium</taxon>
    </lineage>
</organism>
<dbReference type="GO" id="GO:0004674">
    <property type="term" value="F:protein serine/threonine kinase activity"/>
    <property type="evidence" value="ECO:0007669"/>
    <property type="project" value="UniProtKB-KW"/>
</dbReference>
<evidence type="ECO:0000259" key="7">
    <source>
        <dbReference type="PROSITE" id="PS50011"/>
    </source>
</evidence>
<reference evidence="8 9" key="1">
    <citation type="journal article" date="2011" name="Int. J. Syst. Evol. Microbiol.">
        <title>Description of Undibacterium oligocarboniphilum sp. nov., isolated from purified water, and Undibacterium pigrum strain CCUG 49012 as the type strain of Undibacterium parvum sp. nov., and emended descriptions of the genus Undibacterium and the species Undibacterium pigrum.</title>
        <authorList>
            <person name="Eder W."/>
            <person name="Wanner G."/>
            <person name="Ludwig W."/>
            <person name="Busse H.J."/>
            <person name="Ziemke-Kageler F."/>
            <person name="Lang E."/>
        </authorList>
    </citation>
    <scope>NUCLEOTIDE SEQUENCE [LARGE SCALE GENOMIC DNA]</scope>
    <source>
        <strain evidence="8 9">DSM 23061</strain>
    </source>
</reference>
<dbReference type="FunFam" id="1.10.510.10:FF:000021">
    <property type="entry name" value="Serine/threonine protein kinase"/>
    <property type="match status" value="1"/>
</dbReference>
<dbReference type="Gene3D" id="3.30.200.20">
    <property type="entry name" value="Phosphorylase Kinase, domain 1"/>
    <property type="match status" value="1"/>
</dbReference>
<accession>A0A3Q9BQU3</accession>
<keyword evidence="3" id="KW-0808">Transferase</keyword>
<evidence type="ECO:0000256" key="6">
    <source>
        <dbReference type="ARBA" id="ARBA00022840"/>
    </source>
</evidence>
<keyword evidence="2 8" id="KW-0723">Serine/threonine-protein kinase</keyword>
<dbReference type="EMBL" id="CP034464">
    <property type="protein sequence ID" value="AZP12454.1"/>
    <property type="molecule type" value="Genomic_DNA"/>
</dbReference>
<dbReference type="SUPFAM" id="SSF56112">
    <property type="entry name" value="Protein kinase-like (PK-like)"/>
    <property type="match status" value="1"/>
</dbReference>
<evidence type="ECO:0000256" key="5">
    <source>
        <dbReference type="ARBA" id="ARBA00022777"/>
    </source>
</evidence>
<evidence type="ECO:0000256" key="4">
    <source>
        <dbReference type="ARBA" id="ARBA00022741"/>
    </source>
</evidence>
<feature type="domain" description="Protein kinase" evidence="7">
    <location>
        <begin position="28"/>
        <end position="299"/>
    </location>
</feature>
<dbReference type="InterPro" id="IPR008271">
    <property type="entry name" value="Ser/Thr_kinase_AS"/>
</dbReference>
<evidence type="ECO:0000256" key="2">
    <source>
        <dbReference type="ARBA" id="ARBA00022527"/>
    </source>
</evidence>
<dbReference type="Pfam" id="PF00069">
    <property type="entry name" value="Pkinase"/>
    <property type="match status" value="1"/>
</dbReference>
<gene>
    <name evidence="8" type="ORF">EJN92_10825</name>
</gene>
<dbReference type="InterPro" id="IPR000719">
    <property type="entry name" value="Prot_kinase_dom"/>
</dbReference>
<dbReference type="GO" id="GO:0005524">
    <property type="term" value="F:ATP binding"/>
    <property type="evidence" value="ECO:0007669"/>
    <property type="project" value="UniProtKB-KW"/>
</dbReference>
<dbReference type="InterPro" id="IPR011009">
    <property type="entry name" value="Kinase-like_dom_sf"/>
</dbReference>
<proteinExistence type="predicted"/>
<dbReference type="Proteomes" id="UP000275663">
    <property type="component" value="Chromosome"/>
</dbReference>
<protein>
    <recommendedName>
        <fullName evidence="1">non-specific serine/threonine protein kinase</fullName>
        <ecNumber evidence="1">2.7.11.1</ecNumber>
    </recommendedName>
</protein>
<dbReference type="KEGG" id="upv:EJN92_10825"/>
<dbReference type="EC" id="2.7.11.1" evidence="1"/>
<dbReference type="SMART" id="SM00220">
    <property type="entry name" value="S_TKc"/>
    <property type="match status" value="1"/>
</dbReference>
<name>A0A3Q9BQU3_9BURK</name>
<dbReference type="PANTHER" id="PTHR43289:SF6">
    <property type="entry name" value="SERINE_THREONINE-PROTEIN KINASE NEKL-3"/>
    <property type="match status" value="1"/>
</dbReference>
<keyword evidence="9" id="KW-1185">Reference proteome</keyword>
<dbReference type="PROSITE" id="PS50011">
    <property type="entry name" value="PROTEIN_KINASE_DOM"/>
    <property type="match status" value="1"/>
</dbReference>
<keyword evidence="6" id="KW-0067">ATP-binding</keyword>
<dbReference type="AlphaFoldDB" id="A0A3Q9BQU3"/>
<evidence type="ECO:0000256" key="1">
    <source>
        <dbReference type="ARBA" id="ARBA00012513"/>
    </source>
</evidence>
<dbReference type="PANTHER" id="PTHR43289">
    <property type="entry name" value="MITOGEN-ACTIVATED PROTEIN KINASE KINASE KINASE 20-RELATED"/>
    <property type="match status" value="1"/>
</dbReference>
<evidence type="ECO:0000256" key="3">
    <source>
        <dbReference type="ARBA" id="ARBA00022679"/>
    </source>
</evidence>
<evidence type="ECO:0000313" key="8">
    <source>
        <dbReference type="EMBL" id="AZP12454.1"/>
    </source>
</evidence>
<keyword evidence="4" id="KW-0547">Nucleotide-binding</keyword>
<dbReference type="CDD" id="cd14014">
    <property type="entry name" value="STKc_PknB_like"/>
    <property type="match status" value="1"/>
</dbReference>
<evidence type="ECO:0000313" key="9">
    <source>
        <dbReference type="Proteomes" id="UP000275663"/>
    </source>
</evidence>
<keyword evidence="5 8" id="KW-0418">Kinase</keyword>
<dbReference type="PROSITE" id="PS00108">
    <property type="entry name" value="PROTEIN_KINASE_ST"/>
    <property type="match status" value="1"/>
</dbReference>
<dbReference type="Gene3D" id="1.10.510.10">
    <property type="entry name" value="Transferase(Phosphotransferase) domain 1"/>
    <property type="match status" value="1"/>
</dbReference>